<sequence>MSRQARPAPDEDGKGKRTGSRSRSSSSSGWMSRRLVASLGMFIIDVFQYIDPLTGEDLGDRGRGEQIGGGGCYFAIGARMWLPPSSIQMIIDSGPDFSDLVQSTLDNFNLTPCYLPDSNRTDPSESRDAEGTHAEGSMWCFRSRKDTTTRAINIYKGENRGFEYLTPKIRLDPVDLLQGGCRTRGGVGGLDNGKLPAYIHMVCSPSRAMEIIDQVERIQGLDDSDVSNSKGRHARVKMVWEPIPDSAIHSNLEQTLMVMKRIEVFSPNHEEAACLLGLKEDLEGILSEPFEDASSSGEVVQGKAETRKDWILDKLGLGFLRLLEERDGSQGHQGPIVCIRSGAYGSVIGRRGLGMEWVQAWHQDDELCDGRTPSSLDPSRSNRYVVDVTGAGNSFLGGLTAHLAQTDPDLEFDVKDGSKAYEGEPKFQQAQDEMQRLIMAAKKGSVSALLEQLGLPNFEVEGGEEKWNGHRASKRLEMIL</sequence>
<name>A0ACD0P159_9BASI</name>
<dbReference type="Proteomes" id="UP000245626">
    <property type="component" value="Unassembled WGS sequence"/>
</dbReference>
<reference evidence="1 2" key="1">
    <citation type="journal article" date="2018" name="Mol. Biol. Evol.">
        <title>Broad Genomic Sampling Reveals a Smut Pathogenic Ancestry of the Fungal Clade Ustilaginomycotina.</title>
        <authorList>
            <person name="Kijpornyongpan T."/>
            <person name="Mondo S.J."/>
            <person name="Barry K."/>
            <person name="Sandor L."/>
            <person name="Lee J."/>
            <person name="Lipzen A."/>
            <person name="Pangilinan J."/>
            <person name="LaButti K."/>
            <person name="Hainaut M."/>
            <person name="Henrissat B."/>
            <person name="Grigoriev I.V."/>
            <person name="Spatafora J.W."/>
            <person name="Aime M.C."/>
        </authorList>
    </citation>
    <scope>NUCLEOTIDE SEQUENCE [LARGE SCALE GENOMIC DNA]</scope>
    <source>
        <strain evidence="1 2">SA 807</strain>
    </source>
</reference>
<protein>
    <submittedName>
        <fullName evidence="1">Uncharacterized protein</fullName>
    </submittedName>
</protein>
<organism evidence="1 2">
    <name type="scientific">Violaceomyces palustris</name>
    <dbReference type="NCBI Taxonomy" id="1673888"/>
    <lineage>
        <taxon>Eukaryota</taxon>
        <taxon>Fungi</taxon>
        <taxon>Dikarya</taxon>
        <taxon>Basidiomycota</taxon>
        <taxon>Ustilaginomycotina</taxon>
        <taxon>Ustilaginomycetes</taxon>
        <taxon>Violaceomycetales</taxon>
        <taxon>Violaceomycetaceae</taxon>
        <taxon>Violaceomyces</taxon>
    </lineage>
</organism>
<evidence type="ECO:0000313" key="2">
    <source>
        <dbReference type="Proteomes" id="UP000245626"/>
    </source>
</evidence>
<dbReference type="EMBL" id="KZ819819">
    <property type="protein sequence ID" value="PWN51756.1"/>
    <property type="molecule type" value="Genomic_DNA"/>
</dbReference>
<keyword evidence="2" id="KW-1185">Reference proteome</keyword>
<accession>A0ACD0P159</accession>
<evidence type="ECO:0000313" key="1">
    <source>
        <dbReference type="EMBL" id="PWN51756.1"/>
    </source>
</evidence>
<proteinExistence type="predicted"/>
<gene>
    <name evidence="1" type="ORF">IE53DRAFT_409938</name>
</gene>